<dbReference type="AlphaFoldDB" id="A0A0B6XWX6"/>
<proteinExistence type="predicted"/>
<feature type="compositionally biased region" description="Basic and acidic residues" evidence="1">
    <location>
        <begin position="10"/>
        <end position="19"/>
    </location>
</feature>
<dbReference type="EMBL" id="HACG01001534">
    <property type="protein sequence ID" value="CEK48399.1"/>
    <property type="molecule type" value="Transcribed_RNA"/>
</dbReference>
<name>A0A0B6XWX6_9EUPU</name>
<sequence>MLLGSLISPESHENSERHNRINQSTKSINQSINKSNSINQSVNEREEIFENNVGPLYVIQLHS</sequence>
<feature type="non-terminal residue" evidence="2">
    <location>
        <position position="63"/>
    </location>
</feature>
<protein>
    <submittedName>
        <fullName evidence="2">Uncharacterized protein</fullName>
    </submittedName>
</protein>
<evidence type="ECO:0000313" key="2">
    <source>
        <dbReference type="EMBL" id="CEK48399.1"/>
    </source>
</evidence>
<feature type="compositionally biased region" description="Low complexity" evidence="1">
    <location>
        <begin position="26"/>
        <end position="39"/>
    </location>
</feature>
<gene>
    <name evidence="2" type="primary">ORF3863</name>
</gene>
<accession>A0A0B6XWX6</accession>
<feature type="region of interest" description="Disordered" evidence="1">
    <location>
        <begin position="1"/>
        <end position="39"/>
    </location>
</feature>
<reference evidence="2" key="1">
    <citation type="submission" date="2014-12" db="EMBL/GenBank/DDBJ databases">
        <title>Insight into the proteome of Arion vulgaris.</title>
        <authorList>
            <person name="Aradska J."/>
            <person name="Bulat T."/>
            <person name="Smidak R."/>
            <person name="Sarate P."/>
            <person name="Gangsoo J."/>
            <person name="Sialana F."/>
            <person name="Bilban M."/>
            <person name="Lubec G."/>
        </authorList>
    </citation>
    <scope>NUCLEOTIDE SEQUENCE</scope>
    <source>
        <tissue evidence="2">Skin</tissue>
    </source>
</reference>
<evidence type="ECO:0000256" key="1">
    <source>
        <dbReference type="SAM" id="MobiDB-lite"/>
    </source>
</evidence>
<organism evidence="2">
    <name type="scientific">Arion vulgaris</name>
    <dbReference type="NCBI Taxonomy" id="1028688"/>
    <lineage>
        <taxon>Eukaryota</taxon>
        <taxon>Metazoa</taxon>
        <taxon>Spiralia</taxon>
        <taxon>Lophotrochozoa</taxon>
        <taxon>Mollusca</taxon>
        <taxon>Gastropoda</taxon>
        <taxon>Heterobranchia</taxon>
        <taxon>Euthyneura</taxon>
        <taxon>Panpulmonata</taxon>
        <taxon>Eupulmonata</taxon>
        <taxon>Stylommatophora</taxon>
        <taxon>Helicina</taxon>
        <taxon>Arionoidea</taxon>
        <taxon>Arionidae</taxon>
        <taxon>Arion</taxon>
    </lineage>
</organism>